<name>A0A850NK26_9FLAO</name>
<dbReference type="Pfam" id="PF03929">
    <property type="entry name" value="PepSY_TM"/>
    <property type="match status" value="1"/>
</dbReference>
<proteinExistence type="predicted"/>
<dbReference type="InterPro" id="IPR005625">
    <property type="entry name" value="PepSY-ass_TM"/>
</dbReference>
<evidence type="ECO:0000259" key="5">
    <source>
        <dbReference type="PROSITE" id="PS51384"/>
    </source>
</evidence>
<evidence type="ECO:0000313" key="6">
    <source>
        <dbReference type="EMBL" id="NVN18755.1"/>
    </source>
</evidence>
<evidence type="ECO:0000256" key="3">
    <source>
        <dbReference type="SAM" id="Phobius"/>
    </source>
</evidence>
<dbReference type="AlphaFoldDB" id="A0A850NK26"/>
<keyword evidence="3" id="KW-1133">Transmembrane helix</keyword>
<keyword evidence="7" id="KW-1185">Reference proteome</keyword>
<feature type="domain" description="FAD-binding FR-type" evidence="5">
    <location>
        <begin position="494"/>
        <end position="592"/>
    </location>
</feature>
<keyword evidence="1" id="KW-0285">Flavoprotein</keyword>
<dbReference type="PANTHER" id="PTHR19384">
    <property type="entry name" value="NITRIC OXIDE SYNTHASE-RELATED"/>
    <property type="match status" value="1"/>
</dbReference>
<dbReference type="PROSITE" id="PS51384">
    <property type="entry name" value="FAD_FR"/>
    <property type="match status" value="1"/>
</dbReference>
<feature type="transmembrane region" description="Helical" evidence="3">
    <location>
        <begin position="297"/>
        <end position="322"/>
    </location>
</feature>
<reference evidence="6 7" key="1">
    <citation type="submission" date="2020-01" db="EMBL/GenBank/DDBJ databases">
        <title>Draft Genome Analysis of Muricauda sp. HICW Isolated from coastal seawater of PR China.</title>
        <authorList>
            <person name="Chen M.-X."/>
        </authorList>
    </citation>
    <scope>NUCLEOTIDE SEQUENCE [LARGE SCALE GENOMIC DNA]</scope>
    <source>
        <strain evidence="6 7">HICW</strain>
    </source>
</reference>
<evidence type="ECO:0000256" key="2">
    <source>
        <dbReference type="ARBA" id="ARBA00023797"/>
    </source>
</evidence>
<organism evidence="6 7">
    <name type="scientific">Flagellimonas chongwuensis</name>
    <dbReference type="NCBI Taxonomy" id="2697365"/>
    <lineage>
        <taxon>Bacteria</taxon>
        <taxon>Pseudomonadati</taxon>
        <taxon>Bacteroidota</taxon>
        <taxon>Flavobacteriia</taxon>
        <taxon>Flavobacteriales</taxon>
        <taxon>Flavobacteriaceae</taxon>
        <taxon>Flagellimonas</taxon>
    </lineage>
</organism>
<feature type="transmembrane region" description="Helical" evidence="3">
    <location>
        <begin position="175"/>
        <end position="196"/>
    </location>
</feature>
<dbReference type="GO" id="GO:0003958">
    <property type="term" value="F:NADPH-hemoprotein reductase activity"/>
    <property type="evidence" value="ECO:0007669"/>
    <property type="project" value="UniProtKB-EC"/>
</dbReference>
<dbReference type="InterPro" id="IPR001709">
    <property type="entry name" value="Flavoprot_Pyr_Nucl_cyt_Rdtase"/>
</dbReference>
<dbReference type="SUPFAM" id="SSF63380">
    <property type="entry name" value="Riboflavin synthase domain-like"/>
    <property type="match status" value="1"/>
</dbReference>
<dbReference type="PANTHER" id="PTHR19384:SF17">
    <property type="entry name" value="NADPH--CYTOCHROME P450 REDUCTASE"/>
    <property type="match status" value="1"/>
</dbReference>
<dbReference type="PRINTS" id="PR00371">
    <property type="entry name" value="FPNCR"/>
</dbReference>
<dbReference type="Pfam" id="PF00175">
    <property type="entry name" value="NAD_binding_1"/>
    <property type="match status" value="1"/>
</dbReference>
<keyword evidence="3" id="KW-0812">Transmembrane</keyword>
<comment type="caution">
    <text evidence="6">The sequence shown here is derived from an EMBL/GenBank/DDBJ whole genome shotgun (WGS) entry which is preliminary data.</text>
</comment>
<feature type="domain" description="Flavodoxin-like" evidence="4">
    <location>
        <begin position="340"/>
        <end position="475"/>
    </location>
</feature>
<dbReference type="Pfam" id="PF00258">
    <property type="entry name" value="Flavodoxin_1"/>
    <property type="match status" value="1"/>
</dbReference>
<sequence>MTLSIWRYSHLTLALVSSLFLLVASITGVILAVEPISNKIQPYRIADADELTLAETLTNLNAKYDEVLSISRDRNGFISVSVIIEGESKQFYVNPFSGEALGPLIEKAPIFQFSTNLHRSLFLKSTGRLLIGLVSFLLFLIAVSGIVLIAKRQGGIRYFFAPVVRENFSQFNHVVYSRLTLLPILVLSLTGVYLSLLRFNLIPEENIVHEVDYDSLNETPIIPIQEFELLQNIKLGQLRELEYPFSEFVEDYYTIRLKNREILLNQFTGEVITEKKEPLVTTISSWSTVLHTGEGSIIWSAVLGLGSLSIPYLMVTGFVIYFKRPKIRIKNKFLKNECDHIILVGTEGGTTLLYAQEFHKQLLKSGEKCYLGMMNEYTVFPQMNQLTLIAATYGQGEAPATASKFMQLIKEHLQKQPFSFSVVGFGSTSYPNFCQFAYEAFDTLKKYSNATALGEVFTVNNQSFEAFSNWANAWAKSQGTALRLEKPKISLPKTHISNFVVADRVDFSKEDTFLLTLKNKNGARAVSGDLLSIIPEEDGRERLYSIGNLGKNTLAVSVKKHPKGVCSNLMGQLEKGETLSAGVVNNRHFHLPKSNKEAVLIATGTGIGPFLGMIASNSPKRNLHLYWGGRTSESFGLYQPHIDEALSKNKLYRFIPAYSRVDDKKVYVQHLIKKDGGKIAKILNNGGCVMICGSIAMQREVMTELAKICSTYLKKDLSHFQNRKQIKMDCY</sequence>
<dbReference type="PROSITE" id="PS50902">
    <property type="entry name" value="FLAVODOXIN_LIKE"/>
    <property type="match status" value="1"/>
</dbReference>
<dbReference type="Gene3D" id="3.40.50.360">
    <property type="match status" value="1"/>
</dbReference>
<dbReference type="EC" id="1.6.2.4" evidence="2"/>
<dbReference type="SUPFAM" id="SSF52343">
    <property type="entry name" value="Ferredoxin reductase-like, C-terminal NADP-linked domain"/>
    <property type="match status" value="1"/>
</dbReference>
<keyword evidence="3" id="KW-0472">Membrane</keyword>
<dbReference type="InterPro" id="IPR017927">
    <property type="entry name" value="FAD-bd_FR_type"/>
</dbReference>
<dbReference type="Gene3D" id="3.40.50.80">
    <property type="entry name" value="Nucleotide-binding domain of ferredoxin-NADP reductase (FNR) module"/>
    <property type="match status" value="1"/>
</dbReference>
<dbReference type="InterPro" id="IPR029039">
    <property type="entry name" value="Flavoprotein-like_sf"/>
</dbReference>
<dbReference type="GO" id="GO:0005829">
    <property type="term" value="C:cytosol"/>
    <property type="evidence" value="ECO:0007669"/>
    <property type="project" value="TreeGrafter"/>
</dbReference>
<feature type="transmembrane region" description="Helical" evidence="3">
    <location>
        <begin position="129"/>
        <end position="150"/>
    </location>
</feature>
<dbReference type="EMBL" id="WYET01000004">
    <property type="protein sequence ID" value="NVN18755.1"/>
    <property type="molecule type" value="Genomic_DNA"/>
</dbReference>
<protein>
    <recommendedName>
        <fullName evidence="2">NADPH--hemoprotein reductase</fullName>
        <ecNumber evidence="2">1.6.2.4</ecNumber>
    </recommendedName>
</protein>
<dbReference type="InterPro" id="IPR001433">
    <property type="entry name" value="OxRdtase_FAD/NAD-bd"/>
</dbReference>
<gene>
    <name evidence="6" type="ORF">GUA46_10410</name>
</gene>
<dbReference type="GO" id="GO:0010181">
    <property type="term" value="F:FMN binding"/>
    <property type="evidence" value="ECO:0007669"/>
    <property type="project" value="InterPro"/>
</dbReference>
<accession>A0A850NK26</accession>
<dbReference type="InterPro" id="IPR017938">
    <property type="entry name" value="Riboflavin_synthase-like_b-brl"/>
</dbReference>
<dbReference type="GO" id="GO:0050660">
    <property type="term" value="F:flavin adenine dinucleotide binding"/>
    <property type="evidence" value="ECO:0007669"/>
    <property type="project" value="TreeGrafter"/>
</dbReference>
<evidence type="ECO:0000313" key="7">
    <source>
        <dbReference type="Proteomes" id="UP000558089"/>
    </source>
</evidence>
<evidence type="ECO:0000256" key="1">
    <source>
        <dbReference type="ARBA" id="ARBA00022630"/>
    </source>
</evidence>
<dbReference type="Proteomes" id="UP000558089">
    <property type="component" value="Unassembled WGS sequence"/>
</dbReference>
<evidence type="ECO:0000259" key="4">
    <source>
        <dbReference type="PROSITE" id="PS50902"/>
    </source>
</evidence>
<dbReference type="InterPro" id="IPR008254">
    <property type="entry name" value="Flavodoxin/NO_synth"/>
</dbReference>
<dbReference type="RefSeq" id="WP_176620441.1">
    <property type="nucleotide sequence ID" value="NZ_WYET01000004.1"/>
</dbReference>
<dbReference type="InterPro" id="IPR039261">
    <property type="entry name" value="FNR_nucleotide-bd"/>
</dbReference>
<dbReference type="SUPFAM" id="SSF52218">
    <property type="entry name" value="Flavoproteins"/>
    <property type="match status" value="1"/>
</dbReference>